<name>A0A226DIT2_FOLCA</name>
<keyword evidence="2" id="KW-1185">Reference proteome</keyword>
<comment type="caution">
    <text evidence="1">The sequence shown here is derived from an EMBL/GenBank/DDBJ whole genome shotgun (WGS) entry which is preliminary data.</text>
</comment>
<dbReference type="Proteomes" id="UP000198287">
    <property type="component" value="Unassembled WGS sequence"/>
</dbReference>
<gene>
    <name evidence="1" type="ORF">Fcan01_20724</name>
</gene>
<evidence type="ECO:0000313" key="2">
    <source>
        <dbReference type="Proteomes" id="UP000198287"/>
    </source>
</evidence>
<reference evidence="1 2" key="1">
    <citation type="submission" date="2015-12" db="EMBL/GenBank/DDBJ databases">
        <title>The genome of Folsomia candida.</title>
        <authorList>
            <person name="Faddeeva A."/>
            <person name="Derks M.F."/>
            <person name="Anvar Y."/>
            <person name="Smit S."/>
            <person name="Van Straalen N."/>
            <person name="Roelofs D."/>
        </authorList>
    </citation>
    <scope>NUCLEOTIDE SEQUENCE [LARGE SCALE GENOMIC DNA]</scope>
    <source>
        <strain evidence="1 2">VU population</strain>
        <tissue evidence="1">Whole body</tissue>
    </source>
</reference>
<accession>A0A226DIT2</accession>
<dbReference type="AlphaFoldDB" id="A0A226DIT2"/>
<evidence type="ECO:0000313" key="1">
    <source>
        <dbReference type="EMBL" id="OXA44754.1"/>
    </source>
</evidence>
<sequence length="121" mass="13565">MSVTAIFLTNLPNGITREDLKYQLQYLHPNIFVSPYPETSIDVQVYTDGAPGLSVAVVKGIDFNFEKLILQTRGLKISHEGNNKRTVIIKPASIIKGVNKVRSHAFFGAWLLQIQLELLNQ</sequence>
<organism evidence="1 2">
    <name type="scientific">Folsomia candida</name>
    <name type="common">Springtail</name>
    <dbReference type="NCBI Taxonomy" id="158441"/>
    <lineage>
        <taxon>Eukaryota</taxon>
        <taxon>Metazoa</taxon>
        <taxon>Ecdysozoa</taxon>
        <taxon>Arthropoda</taxon>
        <taxon>Hexapoda</taxon>
        <taxon>Collembola</taxon>
        <taxon>Entomobryomorpha</taxon>
        <taxon>Isotomoidea</taxon>
        <taxon>Isotomidae</taxon>
        <taxon>Proisotominae</taxon>
        <taxon>Folsomia</taxon>
    </lineage>
</organism>
<proteinExistence type="predicted"/>
<dbReference type="EMBL" id="LNIX01000019">
    <property type="protein sequence ID" value="OXA44754.1"/>
    <property type="molecule type" value="Genomic_DNA"/>
</dbReference>
<protein>
    <submittedName>
        <fullName evidence="1">Uncharacterized protein</fullName>
    </submittedName>
</protein>